<protein>
    <submittedName>
        <fullName evidence="2">Uncharacterized protein</fullName>
    </submittedName>
</protein>
<name>A0AA86VZE3_9FABA</name>
<dbReference type="AlphaFoldDB" id="A0AA86VZE3"/>
<dbReference type="Gramene" id="rna-AYBTSS11_LOCUS19860">
    <property type="protein sequence ID" value="CAJ1963598.1"/>
    <property type="gene ID" value="gene-AYBTSS11_LOCUS19860"/>
</dbReference>
<proteinExistence type="predicted"/>
<organism evidence="2 3">
    <name type="scientific">Sphenostylis stenocarpa</name>
    <dbReference type="NCBI Taxonomy" id="92480"/>
    <lineage>
        <taxon>Eukaryota</taxon>
        <taxon>Viridiplantae</taxon>
        <taxon>Streptophyta</taxon>
        <taxon>Embryophyta</taxon>
        <taxon>Tracheophyta</taxon>
        <taxon>Spermatophyta</taxon>
        <taxon>Magnoliopsida</taxon>
        <taxon>eudicotyledons</taxon>
        <taxon>Gunneridae</taxon>
        <taxon>Pentapetalae</taxon>
        <taxon>rosids</taxon>
        <taxon>fabids</taxon>
        <taxon>Fabales</taxon>
        <taxon>Fabaceae</taxon>
        <taxon>Papilionoideae</taxon>
        <taxon>50 kb inversion clade</taxon>
        <taxon>NPAAA clade</taxon>
        <taxon>indigoferoid/millettioid clade</taxon>
        <taxon>Phaseoleae</taxon>
        <taxon>Sphenostylis</taxon>
    </lineage>
</organism>
<dbReference type="EMBL" id="OY731403">
    <property type="protein sequence ID" value="CAJ1963598.1"/>
    <property type="molecule type" value="Genomic_DNA"/>
</dbReference>
<evidence type="ECO:0000313" key="3">
    <source>
        <dbReference type="Proteomes" id="UP001189624"/>
    </source>
</evidence>
<keyword evidence="3" id="KW-1185">Reference proteome</keyword>
<sequence length="75" mass="8078">MRGAGDGNGRGDGPAIWGSDCGGARGGRLVVLRVAVEELRPELSRGCAGSSEGLRRELEWCWQWLEVIGKVRVAR</sequence>
<feature type="compositionally biased region" description="Gly residues" evidence="1">
    <location>
        <begin position="1"/>
        <end position="12"/>
    </location>
</feature>
<evidence type="ECO:0000313" key="2">
    <source>
        <dbReference type="EMBL" id="CAJ1963598.1"/>
    </source>
</evidence>
<dbReference type="Proteomes" id="UP001189624">
    <property type="component" value="Chromosome 6"/>
</dbReference>
<accession>A0AA86VZE3</accession>
<feature type="region of interest" description="Disordered" evidence="1">
    <location>
        <begin position="1"/>
        <end position="24"/>
    </location>
</feature>
<gene>
    <name evidence="2" type="ORF">AYBTSS11_LOCUS19860</name>
</gene>
<reference evidence="2" key="1">
    <citation type="submission" date="2023-10" db="EMBL/GenBank/DDBJ databases">
        <authorList>
            <person name="Domelevo Entfellner J.-B."/>
        </authorList>
    </citation>
    <scope>NUCLEOTIDE SEQUENCE</scope>
</reference>
<evidence type="ECO:0000256" key="1">
    <source>
        <dbReference type="SAM" id="MobiDB-lite"/>
    </source>
</evidence>